<evidence type="ECO:0000313" key="2">
    <source>
        <dbReference type="Proteomes" id="UP000017836"/>
    </source>
</evidence>
<gene>
    <name evidence="1" type="ORF">AMTR_s00144p00020950</name>
</gene>
<reference evidence="2" key="1">
    <citation type="journal article" date="2013" name="Science">
        <title>The Amborella genome and the evolution of flowering plants.</title>
        <authorList>
            <consortium name="Amborella Genome Project"/>
        </authorList>
    </citation>
    <scope>NUCLEOTIDE SEQUENCE [LARGE SCALE GENOMIC DNA]</scope>
</reference>
<accession>W1P9H2</accession>
<dbReference type="eggNOG" id="ENOG502RZK6">
    <property type="taxonomic scope" value="Eukaryota"/>
</dbReference>
<keyword evidence="2" id="KW-1185">Reference proteome</keyword>
<dbReference type="AlphaFoldDB" id="W1P9H2"/>
<dbReference type="EMBL" id="KI394342">
    <property type="protein sequence ID" value="ERN03635.1"/>
    <property type="molecule type" value="Genomic_DNA"/>
</dbReference>
<proteinExistence type="predicted"/>
<dbReference type="Gramene" id="ERN03635">
    <property type="protein sequence ID" value="ERN03635"/>
    <property type="gene ID" value="AMTR_s00144p00020950"/>
</dbReference>
<dbReference type="Proteomes" id="UP000017836">
    <property type="component" value="Unassembled WGS sequence"/>
</dbReference>
<dbReference type="HOGENOM" id="CLU_080285_1_0_1"/>
<protein>
    <submittedName>
        <fullName evidence="1">Uncharacterized protein</fullName>
    </submittedName>
</protein>
<sequence length="217" mass="25574">MERFLENYNKENLKKAMLKHEEIFKEQVSELHRLYRVQKLLMDDLRSKSFQHQPSTDTSAFILSGVSSTKTHGQCFWRTKFENDQNLNTTNHHSNDVHTLQRKFDLESPADEDMGEALLRIESENDIELTLSIGFRKEKKEVHNRLPSSAKDRSSNMMDGRQGNNFGEKLMDHHLWGAGLRHEMGETCKSERKAFNPEERHRQDVIKQHPPWLFQVK</sequence>
<dbReference type="KEGG" id="atr:18431794"/>
<dbReference type="PANTHER" id="PTHR33167">
    <property type="entry name" value="TRANSCRIPTION FACTOR, PUTATIVE (DUF863)-RELATED"/>
    <property type="match status" value="1"/>
</dbReference>
<dbReference type="OrthoDB" id="666348at2759"/>
<organism evidence="1 2">
    <name type="scientific">Amborella trichopoda</name>
    <dbReference type="NCBI Taxonomy" id="13333"/>
    <lineage>
        <taxon>Eukaryota</taxon>
        <taxon>Viridiplantae</taxon>
        <taxon>Streptophyta</taxon>
        <taxon>Embryophyta</taxon>
        <taxon>Tracheophyta</taxon>
        <taxon>Spermatophyta</taxon>
        <taxon>Magnoliopsida</taxon>
        <taxon>Amborellales</taxon>
        <taxon>Amborellaceae</taxon>
        <taxon>Amborella</taxon>
    </lineage>
</organism>
<dbReference type="PANTHER" id="PTHR33167:SF4">
    <property type="entry name" value="TRANSCRIPTION FACTOR, PUTATIVE (DUF863)-RELATED"/>
    <property type="match status" value="1"/>
</dbReference>
<evidence type="ECO:0000313" key="1">
    <source>
        <dbReference type="EMBL" id="ERN03635.1"/>
    </source>
</evidence>
<dbReference type="OMA" id="TCKSERK"/>
<name>W1P9H2_AMBTC</name>